<accession>A0A176S0U0</accession>
<dbReference type="Pfam" id="PF11848">
    <property type="entry name" value="DUF3368"/>
    <property type="match status" value="1"/>
</dbReference>
<dbReference type="EMBL" id="LUTY01001463">
    <property type="protein sequence ID" value="OAD21681.1"/>
    <property type="molecule type" value="Genomic_DNA"/>
</dbReference>
<dbReference type="PANTHER" id="PTHR39550:SF1">
    <property type="entry name" value="SLL0658 PROTEIN"/>
    <property type="match status" value="1"/>
</dbReference>
<keyword evidence="2" id="KW-1185">Reference proteome</keyword>
<reference evidence="1 2" key="1">
    <citation type="submission" date="2016-05" db="EMBL/GenBank/DDBJ databases">
        <title>Single-cell genome of chain-forming Candidatus Thiomargarita nelsonii and comparison to other large sulfur-oxidizing bacteria.</title>
        <authorList>
            <person name="Winkel M."/>
            <person name="Salman V."/>
            <person name="Woyke T."/>
            <person name="Schulz-Vogt H."/>
            <person name="Richter M."/>
            <person name="Flood B."/>
            <person name="Bailey J."/>
            <person name="Amann R."/>
            <person name="Mussmann M."/>
        </authorList>
    </citation>
    <scope>NUCLEOTIDE SEQUENCE [LARGE SCALE GENOMIC DNA]</scope>
    <source>
        <strain evidence="1 2">THI036</strain>
    </source>
</reference>
<dbReference type="AlphaFoldDB" id="A0A176S0U0"/>
<proteinExistence type="predicted"/>
<evidence type="ECO:0000313" key="1">
    <source>
        <dbReference type="EMBL" id="OAD21681.1"/>
    </source>
</evidence>
<evidence type="ECO:0000313" key="2">
    <source>
        <dbReference type="Proteomes" id="UP000076962"/>
    </source>
</evidence>
<comment type="caution">
    <text evidence="1">The sequence shown here is derived from an EMBL/GenBank/DDBJ whole genome shotgun (WGS) entry which is preliminary data.</text>
</comment>
<dbReference type="InterPro" id="IPR021799">
    <property type="entry name" value="PIN-like_prokaryotic"/>
</dbReference>
<dbReference type="PANTHER" id="PTHR39550">
    <property type="entry name" value="SLL0658 PROTEIN"/>
    <property type="match status" value="1"/>
</dbReference>
<protein>
    <recommendedName>
        <fullName evidence="3">DUF3368 domain-containing protein</fullName>
    </recommendedName>
</protein>
<evidence type="ECO:0008006" key="3">
    <source>
        <dbReference type="Google" id="ProtNLM"/>
    </source>
</evidence>
<dbReference type="Proteomes" id="UP000076962">
    <property type="component" value="Unassembled WGS sequence"/>
</dbReference>
<gene>
    <name evidence="1" type="ORF">THIOM_002546</name>
</gene>
<organism evidence="1 2">
    <name type="scientific">Candidatus Thiomargarita nelsonii</name>
    <dbReference type="NCBI Taxonomy" id="1003181"/>
    <lineage>
        <taxon>Bacteria</taxon>
        <taxon>Pseudomonadati</taxon>
        <taxon>Pseudomonadota</taxon>
        <taxon>Gammaproteobacteria</taxon>
        <taxon>Thiotrichales</taxon>
        <taxon>Thiotrichaceae</taxon>
        <taxon>Thiomargarita</taxon>
    </lineage>
</organism>
<name>A0A176S0U0_9GAMM</name>
<sequence length="177" mass="19719">MMNLIVSDTTTLIVLERLDALSMLCSLFDQILIPQAVMDELLSGNSEINELMQQAGCYDVVSVNVSERLLEFYKWLDKGEAEAIELALTSQLPLIIDERKGRKIARQKNLSVIGLAGLMVLAAKRHHKTPKAALELLDQAILSGFRLSNKLYQQVKDALSAIENENFVSQDCQNNGE</sequence>